<dbReference type="PANTHER" id="PTHR31885:SF6">
    <property type="entry name" value="GH04784P"/>
    <property type="match status" value="1"/>
</dbReference>
<accession>A0ABR7S878</accession>
<evidence type="ECO:0000256" key="3">
    <source>
        <dbReference type="ARBA" id="ARBA00022692"/>
    </source>
</evidence>
<organism evidence="7 8">
    <name type="scientific">Aquipseudomonas alcaligenes</name>
    <name type="common">Pseudomonas alcaligenes</name>
    <dbReference type="NCBI Taxonomy" id="43263"/>
    <lineage>
        <taxon>Bacteria</taxon>
        <taxon>Pseudomonadati</taxon>
        <taxon>Pseudomonadota</taxon>
        <taxon>Gammaproteobacteria</taxon>
        <taxon>Pseudomonadales</taxon>
        <taxon>Pseudomonadaceae</taxon>
        <taxon>Aquipseudomonas</taxon>
    </lineage>
</organism>
<gene>
    <name evidence="7" type="ORF">A9179_20300</name>
</gene>
<evidence type="ECO:0000313" key="7">
    <source>
        <dbReference type="EMBL" id="MBC9252613.1"/>
    </source>
</evidence>
<keyword evidence="5 6" id="KW-0472">Membrane</keyword>
<evidence type="ECO:0000256" key="6">
    <source>
        <dbReference type="SAM" id="Phobius"/>
    </source>
</evidence>
<keyword evidence="3 6" id="KW-0812">Transmembrane</keyword>
<evidence type="ECO:0000256" key="5">
    <source>
        <dbReference type="ARBA" id="ARBA00023136"/>
    </source>
</evidence>
<dbReference type="RefSeq" id="WP_187808065.1">
    <property type="nucleotide sequence ID" value="NZ_LZEU01000001.1"/>
</dbReference>
<evidence type="ECO:0000256" key="2">
    <source>
        <dbReference type="ARBA" id="ARBA00007375"/>
    </source>
</evidence>
<dbReference type="Proteomes" id="UP000744555">
    <property type="component" value="Unassembled WGS sequence"/>
</dbReference>
<comment type="similarity">
    <text evidence="2">Belongs to the TMEM86 family.</text>
</comment>
<feature type="transmembrane region" description="Helical" evidence="6">
    <location>
        <begin position="134"/>
        <end position="155"/>
    </location>
</feature>
<sequence>MPAAQRFAFILAVLLGYLYIVLLPFKPYPLGWLLKPLPMLLYAVLAWRSLPGAAGRWLALGFVAAGLGDFFLDYGNRDGLFRQALGAFLLTQLAFIRGFGLLARGRSWRLLWSVPALFYGTAMAAWMLPAAPGLQVPLALYFCCLLAMVCSAARVESRPGPLWLGASLFLLADSLIGLNKFIQPFPHAVTLIVLCYFSGQTLIAWGLLRLSAGSAASRAATAPAG</sequence>
<feature type="transmembrane region" description="Helical" evidence="6">
    <location>
        <begin position="110"/>
        <end position="128"/>
    </location>
</feature>
<dbReference type="EMBL" id="LZEU01000001">
    <property type="protein sequence ID" value="MBC9252613.1"/>
    <property type="molecule type" value="Genomic_DNA"/>
</dbReference>
<evidence type="ECO:0000256" key="4">
    <source>
        <dbReference type="ARBA" id="ARBA00022989"/>
    </source>
</evidence>
<name>A0ABR7S878_AQUAC</name>
<keyword evidence="8" id="KW-1185">Reference proteome</keyword>
<feature type="transmembrane region" description="Helical" evidence="6">
    <location>
        <begin position="188"/>
        <end position="208"/>
    </location>
</feature>
<evidence type="ECO:0000256" key="1">
    <source>
        <dbReference type="ARBA" id="ARBA00004141"/>
    </source>
</evidence>
<evidence type="ECO:0008006" key="9">
    <source>
        <dbReference type="Google" id="ProtNLM"/>
    </source>
</evidence>
<keyword evidence="4 6" id="KW-1133">Transmembrane helix</keyword>
<reference evidence="7 8" key="1">
    <citation type="submission" date="2016-06" db="EMBL/GenBank/DDBJ databases">
        <authorList>
            <person name="Ramos C."/>
            <person name="Pintado A."/>
            <person name="Crespo-Gomez J.I."/>
        </authorList>
    </citation>
    <scope>NUCLEOTIDE SEQUENCE [LARGE SCALE GENOMIC DNA]</scope>
    <source>
        <strain evidence="7 8">AVO110</strain>
    </source>
</reference>
<feature type="transmembrane region" description="Helical" evidence="6">
    <location>
        <begin position="84"/>
        <end position="103"/>
    </location>
</feature>
<feature type="transmembrane region" description="Helical" evidence="6">
    <location>
        <begin position="7"/>
        <end position="25"/>
    </location>
</feature>
<dbReference type="PANTHER" id="PTHR31885">
    <property type="entry name" value="GH04784P"/>
    <property type="match status" value="1"/>
</dbReference>
<dbReference type="Pfam" id="PF07947">
    <property type="entry name" value="YhhN"/>
    <property type="match status" value="1"/>
</dbReference>
<comment type="subcellular location">
    <subcellularLocation>
        <location evidence="1">Membrane</location>
        <topology evidence="1">Multi-pass membrane protein</topology>
    </subcellularLocation>
</comment>
<evidence type="ECO:0000313" key="8">
    <source>
        <dbReference type="Proteomes" id="UP000744555"/>
    </source>
</evidence>
<comment type="caution">
    <text evidence="7">The sequence shown here is derived from an EMBL/GenBank/DDBJ whole genome shotgun (WGS) entry which is preliminary data.</text>
</comment>
<proteinExistence type="inferred from homology"/>
<dbReference type="InterPro" id="IPR012506">
    <property type="entry name" value="TMEM86B-like"/>
</dbReference>
<protein>
    <recommendedName>
        <fullName evidence="9">Lysoplasmalogenase</fullName>
    </recommendedName>
</protein>
<feature type="transmembrane region" description="Helical" evidence="6">
    <location>
        <begin position="162"/>
        <end position="182"/>
    </location>
</feature>